<dbReference type="Gene3D" id="3.90.1140.10">
    <property type="entry name" value="Cyclic phosphodiesterase"/>
    <property type="match status" value="1"/>
</dbReference>
<evidence type="ECO:0000259" key="3">
    <source>
        <dbReference type="Pfam" id="PF02834"/>
    </source>
</evidence>
<dbReference type="GO" id="GO:0008664">
    <property type="term" value="F:RNA 2',3'-cyclic 3'-phosphodiesterase activity"/>
    <property type="evidence" value="ECO:0007669"/>
    <property type="project" value="UniProtKB-EC"/>
</dbReference>
<dbReference type="PANTHER" id="PTHR35561">
    <property type="entry name" value="RNA 2',3'-CYCLIC PHOSPHODIESTERASE"/>
    <property type="match status" value="1"/>
</dbReference>
<reference evidence="4 5" key="1">
    <citation type="submission" date="2018-01" db="EMBL/GenBank/DDBJ databases">
        <title>The whole genome sequencing and assembly of Halobacillus litoralis ERB031 strain.</title>
        <authorList>
            <person name="Lee S.-J."/>
            <person name="Park M.-K."/>
            <person name="Kim J.-Y."/>
            <person name="Lee Y.-J."/>
            <person name="Yi H."/>
            <person name="Bahn Y.-S."/>
            <person name="Kim J.F."/>
            <person name="Lee D.-W."/>
        </authorList>
    </citation>
    <scope>NUCLEOTIDE SEQUENCE [LARGE SCALE GENOMIC DNA]</scope>
    <source>
        <strain evidence="4 5">ERB 031</strain>
    </source>
</reference>
<organism evidence="4 5">
    <name type="scientific">Halobacillus litoralis</name>
    <dbReference type="NCBI Taxonomy" id="45668"/>
    <lineage>
        <taxon>Bacteria</taxon>
        <taxon>Bacillati</taxon>
        <taxon>Bacillota</taxon>
        <taxon>Bacilli</taxon>
        <taxon>Bacillales</taxon>
        <taxon>Bacillaceae</taxon>
        <taxon>Halobacillus</taxon>
    </lineage>
</organism>
<accession>A0A410MGV5</accession>
<dbReference type="PANTHER" id="PTHR35561:SF1">
    <property type="entry name" value="RNA 2',3'-CYCLIC PHOSPHODIESTERASE"/>
    <property type="match status" value="1"/>
</dbReference>
<protein>
    <recommendedName>
        <fullName evidence="2">RNA 2',3'-cyclic phosphodiesterase</fullName>
        <shortName evidence="2">RNA 2',3'-CPDase</shortName>
        <ecNumber evidence="2">3.1.4.58</ecNumber>
    </recommendedName>
</protein>
<comment type="catalytic activity">
    <reaction evidence="2">
        <text>a 3'-end 2',3'-cyclophospho-ribonucleotide-RNA + H2O = a 3'-end 2'-phospho-ribonucleotide-RNA + H(+)</text>
        <dbReference type="Rhea" id="RHEA:11828"/>
        <dbReference type="Rhea" id="RHEA-COMP:10464"/>
        <dbReference type="Rhea" id="RHEA-COMP:17353"/>
        <dbReference type="ChEBI" id="CHEBI:15377"/>
        <dbReference type="ChEBI" id="CHEBI:15378"/>
        <dbReference type="ChEBI" id="CHEBI:83064"/>
        <dbReference type="ChEBI" id="CHEBI:173113"/>
        <dbReference type="EC" id="3.1.4.58"/>
    </reaction>
</comment>
<feature type="short sequence motif" description="HXTX 2" evidence="2">
    <location>
        <begin position="127"/>
        <end position="130"/>
    </location>
</feature>
<keyword evidence="1 2" id="KW-0378">Hydrolase</keyword>
<gene>
    <name evidence="4" type="ORF">HLI_17615</name>
</gene>
<sequence length="186" mass="21565">MSNHYFIGTKVTPSIQEVLILWQSNLKEHMSYKVWPHPEDFHITLKFLGGCSDEVIREYIRLLRCEEWPLDFSLKVGPAGSFGDENTPRVFHANIEKVLPLFDIKEKVEKIGCSLGFQEEKRAYHPHVTLAKQQPEGKSPLVCSEESTPFLNQHDMNVGSFSIFKIHPKKTPRYEKIADIKLREKE</sequence>
<dbReference type="Pfam" id="PF02834">
    <property type="entry name" value="LigT_PEase"/>
    <property type="match status" value="1"/>
</dbReference>
<dbReference type="KEGG" id="hli:HLI_17615"/>
<dbReference type="InterPro" id="IPR009097">
    <property type="entry name" value="Cyclic_Pdiesterase"/>
</dbReference>
<dbReference type="SUPFAM" id="SSF55144">
    <property type="entry name" value="LigT-like"/>
    <property type="match status" value="1"/>
</dbReference>
<feature type="short sequence motif" description="HXTX 1" evidence="2">
    <location>
        <begin position="42"/>
        <end position="45"/>
    </location>
</feature>
<dbReference type="EMBL" id="CP026118">
    <property type="protein sequence ID" value="QAS53895.1"/>
    <property type="molecule type" value="Genomic_DNA"/>
</dbReference>
<dbReference type="InterPro" id="IPR014051">
    <property type="entry name" value="Phosphoesterase_HXTX"/>
</dbReference>
<evidence type="ECO:0000313" key="4">
    <source>
        <dbReference type="EMBL" id="QAS53895.1"/>
    </source>
</evidence>
<feature type="active site" description="Proton donor" evidence="2">
    <location>
        <position position="42"/>
    </location>
</feature>
<feature type="active site" description="Proton acceptor" evidence="2">
    <location>
        <position position="127"/>
    </location>
</feature>
<evidence type="ECO:0000256" key="2">
    <source>
        <dbReference type="HAMAP-Rule" id="MF_01940"/>
    </source>
</evidence>
<comment type="similarity">
    <text evidence="2">Belongs to the 2H phosphoesterase superfamily. ThpR family.</text>
</comment>
<dbReference type="AlphaFoldDB" id="A0A410MGV5"/>
<feature type="domain" description="Phosphoesterase HXTX" evidence="3">
    <location>
        <begin position="12"/>
        <end position="91"/>
    </location>
</feature>
<dbReference type="RefSeq" id="WP_128526167.1">
    <property type="nucleotide sequence ID" value="NZ_CP026118.1"/>
</dbReference>
<dbReference type="EC" id="3.1.4.58" evidence="2"/>
<dbReference type="GO" id="GO:0004113">
    <property type="term" value="F:2',3'-cyclic-nucleotide 3'-phosphodiesterase activity"/>
    <property type="evidence" value="ECO:0007669"/>
    <property type="project" value="InterPro"/>
</dbReference>
<dbReference type="NCBIfam" id="TIGR02258">
    <property type="entry name" value="2_5_ligase"/>
    <property type="match status" value="1"/>
</dbReference>
<evidence type="ECO:0000256" key="1">
    <source>
        <dbReference type="ARBA" id="ARBA00022801"/>
    </source>
</evidence>
<dbReference type="OrthoDB" id="9789350at2"/>
<dbReference type="HAMAP" id="MF_01940">
    <property type="entry name" value="RNA_CPDase"/>
    <property type="match status" value="1"/>
</dbReference>
<proteinExistence type="inferred from homology"/>
<dbReference type="InterPro" id="IPR004175">
    <property type="entry name" value="RNA_CPDase"/>
</dbReference>
<name>A0A410MGV5_9BACI</name>
<dbReference type="Proteomes" id="UP000287756">
    <property type="component" value="Chromosome"/>
</dbReference>
<evidence type="ECO:0000313" key="5">
    <source>
        <dbReference type="Proteomes" id="UP000287756"/>
    </source>
</evidence>
<comment type="function">
    <text evidence="2">Hydrolyzes RNA 2',3'-cyclic phosphodiester to an RNA 2'-phosphomonoester.</text>
</comment>